<dbReference type="EMBL" id="BARS01010005">
    <property type="protein sequence ID" value="GAF88643.1"/>
    <property type="molecule type" value="Genomic_DNA"/>
</dbReference>
<evidence type="ECO:0000256" key="1">
    <source>
        <dbReference type="SAM" id="Coils"/>
    </source>
</evidence>
<accession>X0T572</accession>
<feature type="non-terminal residue" evidence="3">
    <location>
        <position position="229"/>
    </location>
</feature>
<protein>
    <recommendedName>
        <fullName evidence="4">Signal transduction histidine kinase dimerisation/phosphoacceptor domain-containing protein</fullName>
    </recommendedName>
</protein>
<evidence type="ECO:0000313" key="3">
    <source>
        <dbReference type="EMBL" id="GAF88643.1"/>
    </source>
</evidence>
<evidence type="ECO:0008006" key="4">
    <source>
        <dbReference type="Google" id="ProtNLM"/>
    </source>
</evidence>
<dbReference type="AlphaFoldDB" id="X0T572"/>
<keyword evidence="1" id="KW-0175">Coiled coil</keyword>
<feature type="region of interest" description="Disordered" evidence="2">
    <location>
        <begin position="1"/>
        <end position="21"/>
    </location>
</feature>
<name>X0T572_9ZZZZ</name>
<evidence type="ECO:0000256" key="2">
    <source>
        <dbReference type="SAM" id="MobiDB-lite"/>
    </source>
</evidence>
<sequence>MGNNREILEDIKEGNSPGNHNEDFDREYGLKDLLSLTVVDDLCSEIQKFVQIPIMLLMPDGTRFYAKGSFPKYDEDALKDILNREGIDSAKTFKWGQGKITIFPITHELETIGYLVMGNGLNSDRPSSPVITFGRFLLKTFTHLIVHKYKYELTAGLHGQVVEESYVRLKENAVLLEKSEQRYRKLAESLEIEVQKKAQEINETQAQLMQQEKMASIGHLAAGVAHEIN</sequence>
<dbReference type="Gene3D" id="1.10.287.130">
    <property type="match status" value="1"/>
</dbReference>
<comment type="caution">
    <text evidence="3">The sequence shown here is derived from an EMBL/GenBank/DDBJ whole genome shotgun (WGS) entry which is preliminary data.</text>
</comment>
<reference evidence="3" key="1">
    <citation type="journal article" date="2014" name="Front. Microbiol.">
        <title>High frequency of phylogenetically diverse reductive dehalogenase-homologous genes in deep subseafloor sedimentary metagenomes.</title>
        <authorList>
            <person name="Kawai M."/>
            <person name="Futagami T."/>
            <person name="Toyoda A."/>
            <person name="Takaki Y."/>
            <person name="Nishi S."/>
            <person name="Hori S."/>
            <person name="Arai W."/>
            <person name="Tsubouchi T."/>
            <person name="Morono Y."/>
            <person name="Uchiyama I."/>
            <person name="Ito T."/>
            <person name="Fujiyama A."/>
            <person name="Inagaki F."/>
            <person name="Takami H."/>
        </authorList>
    </citation>
    <scope>NUCLEOTIDE SEQUENCE</scope>
    <source>
        <strain evidence="3">Expedition CK06-06</strain>
    </source>
</reference>
<feature type="coiled-coil region" evidence="1">
    <location>
        <begin position="176"/>
        <end position="214"/>
    </location>
</feature>
<organism evidence="3">
    <name type="scientific">marine sediment metagenome</name>
    <dbReference type="NCBI Taxonomy" id="412755"/>
    <lineage>
        <taxon>unclassified sequences</taxon>
        <taxon>metagenomes</taxon>
        <taxon>ecological metagenomes</taxon>
    </lineage>
</organism>
<gene>
    <name evidence="3" type="ORF">S01H1_18675</name>
</gene>
<proteinExistence type="predicted"/>
<feature type="compositionally biased region" description="Basic and acidic residues" evidence="2">
    <location>
        <begin position="1"/>
        <end position="13"/>
    </location>
</feature>